<dbReference type="InterPro" id="IPR006656">
    <property type="entry name" value="Mopterin_OxRdtase"/>
</dbReference>
<dbReference type="InterPro" id="IPR050612">
    <property type="entry name" value="Prok_Mopterin_Oxidored"/>
</dbReference>
<evidence type="ECO:0000313" key="6">
    <source>
        <dbReference type="EMBL" id="MCX2981975.1"/>
    </source>
</evidence>
<sequence length="703" mass="77028">MKQALSFCRMCMGHCGVVVEVDDQGSLQSIRGDQDDPQTLGFACYKGMKATESHNSPERILHPLKRQPDGTFARVELSQALDEIAERISTLRDSYGPDSIAGYKGGGGFFTSSSVKLLASLLKELGSHKSFSSVTIDQSSKAVSAGRIGIWPAGRDPFDKAEVLLLLGANPLVTISTTGFDNRNPVKRLKAARERGMKLIVVDPRETETAKFADLHLQVLPGEDAAVMAGLLHIVLKEGWEDKEFCADHAGQLDELRSAVANFTPDWVASRAGISSAELYAVARAFAYDASRGCATSATGPDMSAYPNLAEHLIETLNVICGRFLREGEEVPNPGVLKPRWPRPAQVIPAPRWWEQGYQSRVGDYGLIEEELPTGTLAEEILQPGDGQVRCLIVHGGNPAAAVPDQRRILEALRALDLLVVIEPFMSVTAQLADYILPPTLPYERADLPLFIYEELVTFAPYTRYTPAVATPPSGAEVYDDHHYFWELARRLDVTLHYFETPLDMSEAPTTEDLLQIAMVHADFDLEHLKAHERGVYVDKPQRVTAADPALQTRFSLLPADVAAELQSVYAQAPSRDFGYRFAVRRMRDTLNSACRDLPSIKQRVPYNRVFVNPLDLQAEGCADGDRLRVCSEHGSIEAIAAADPSVRQGVVSVSHGFGGLPDADDYLEQGSNTNLLISTSSDLASINAMPRMSGFPVRLEVV</sequence>
<evidence type="ECO:0000256" key="2">
    <source>
        <dbReference type="ARBA" id="ARBA00022723"/>
    </source>
</evidence>
<keyword evidence="4" id="KW-0411">Iron-sulfur</keyword>
<dbReference type="PANTHER" id="PTHR43742">
    <property type="entry name" value="TRIMETHYLAMINE-N-OXIDE REDUCTASE"/>
    <property type="match status" value="1"/>
</dbReference>
<name>A0ABT3TID4_9GAMM</name>
<dbReference type="CDD" id="cd02775">
    <property type="entry name" value="MopB_CT"/>
    <property type="match status" value="1"/>
</dbReference>
<comment type="caution">
    <text evidence="6">The sequence shown here is derived from an EMBL/GenBank/DDBJ whole genome shotgun (WGS) entry which is preliminary data.</text>
</comment>
<gene>
    <name evidence="6" type="ORF">EYC98_14020</name>
</gene>
<keyword evidence="7" id="KW-1185">Reference proteome</keyword>
<dbReference type="Pfam" id="PF00384">
    <property type="entry name" value="Molybdopterin"/>
    <property type="match status" value="1"/>
</dbReference>
<dbReference type="SUPFAM" id="SSF53706">
    <property type="entry name" value="Formate dehydrogenase/DMSO reductase, domains 1-3"/>
    <property type="match status" value="1"/>
</dbReference>
<dbReference type="Pfam" id="PF04879">
    <property type="entry name" value="Molybdop_Fe4S4"/>
    <property type="match status" value="1"/>
</dbReference>
<dbReference type="InterPro" id="IPR006657">
    <property type="entry name" value="MoPterin_dinucl-bd_dom"/>
</dbReference>
<keyword evidence="2" id="KW-0479">Metal-binding</keyword>
<protein>
    <submittedName>
        <fullName evidence="6">Nitrate reductase</fullName>
    </submittedName>
</protein>
<dbReference type="Gene3D" id="3.40.228.10">
    <property type="entry name" value="Dimethylsulfoxide Reductase, domain 2"/>
    <property type="match status" value="1"/>
</dbReference>
<feature type="domain" description="4Fe-4S Mo/W bis-MGD-type" evidence="5">
    <location>
        <begin position="1"/>
        <end position="58"/>
    </location>
</feature>
<dbReference type="PROSITE" id="PS51669">
    <property type="entry name" value="4FE4S_MOW_BIS_MGD"/>
    <property type="match status" value="1"/>
</dbReference>
<dbReference type="RefSeq" id="WP_279245970.1">
    <property type="nucleotide sequence ID" value="NZ_SHNN01000002.1"/>
</dbReference>
<dbReference type="SUPFAM" id="SSF50692">
    <property type="entry name" value="ADC-like"/>
    <property type="match status" value="1"/>
</dbReference>
<evidence type="ECO:0000256" key="4">
    <source>
        <dbReference type="ARBA" id="ARBA00023014"/>
    </source>
</evidence>
<evidence type="ECO:0000256" key="3">
    <source>
        <dbReference type="ARBA" id="ARBA00023004"/>
    </source>
</evidence>
<dbReference type="Gene3D" id="3.40.50.740">
    <property type="match status" value="1"/>
</dbReference>
<accession>A0ABT3TID4</accession>
<reference evidence="6" key="1">
    <citation type="submission" date="2019-02" db="EMBL/GenBank/DDBJ databases">
        <authorList>
            <person name="Li S.-H."/>
        </authorList>
    </citation>
    <scope>NUCLEOTIDE SEQUENCE</scope>
    <source>
        <strain evidence="6">IMCC14734</strain>
    </source>
</reference>
<comment type="similarity">
    <text evidence="1">Belongs to the prokaryotic molybdopterin-containing oxidoreductase family.</text>
</comment>
<dbReference type="SMART" id="SM00926">
    <property type="entry name" value="Molybdop_Fe4S4"/>
    <property type="match status" value="1"/>
</dbReference>
<organism evidence="6 7">
    <name type="scientific">Candidatus Litorirhabdus singularis</name>
    <dbReference type="NCBI Taxonomy" id="2518993"/>
    <lineage>
        <taxon>Bacteria</taxon>
        <taxon>Pseudomonadati</taxon>
        <taxon>Pseudomonadota</taxon>
        <taxon>Gammaproteobacteria</taxon>
        <taxon>Cellvibrionales</taxon>
        <taxon>Halieaceae</taxon>
        <taxon>Candidatus Litorirhabdus</taxon>
    </lineage>
</organism>
<evidence type="ECO:0000256" key="1">
    <source>
        <dbReference type="ARBA" id="ARBA00010312"/>
    </source>
</evidence>
<dbReference type="Pfam" id="PF01568">
    <property type="entry name" value="Molydop_binding"/>
    <property type="match status" value="1"/>
</dbReference>
<dbReference type="Proteomes" id="UP001143362">
    <property type="component" value="Unassembled WGS sequence"/>
</dbReference>
<proteinExistence type="inferred from homology"/>
<keyword evidence="3" id="KW-0408">Iron</keyword>
<dbReference type="Gene3D" id="2.20.25.90">
    <property type="entry name" value="ADC-like domains"/>
    <property type="match status" value="1"/>
</dbReference>
<dbReference type="InterPro" id="IPR009010">
    <property type="entry name" value="Asp_de-COase-like_dom_sf"/>
</dbReference>
<dbReference type="InterPro" id="IPR006963">
    <property type="entry name" value="Mopterin_OxRdtase_4Fe-4S_dom"/>
</dbReference>
<dbReference type="PANTHER" id="PTHR43742:SF6">
    <property type="entry name" value="OXIDOREDUCTASE YYAE-RELATED"/>
    <property type="match status" value="1"/>
</dbReference>
<dbReference type="EMBL" id="SHNN01000002">
    <property type="protein sequence ID" value="MCX2981975.1"/>
    <property type="molecule type" value="Genomic_DNA"/>
</dbReference>
<dbReference type="Gene3D" id="2.40.40.20">
    <property type="match status" value="1"/>
</dbReference>
<evidence type="ECO:0000259" key="5">
    <source>
        <dbReference type="PROSITE" id="PS51669"/>
    </source>
</evidence>
<evidence type="ECO:0000313" key="7">
    <source>
        <dbReference type="Proteomes" id="UP001143362"/>
    </source>
</evidence>